<dbReference type="Proteomes" id="UP001431209">
    <property type="component" value="Unassembled WGS sequence"/>
</dbReference>
<feature type="domain" description="Protein kinase" evidence="8">
    <location>
        <begin position="40"/>
        <end position="336"/>
    </location>
</feature>
<evidence type="ECO:0000256" key="4">
    <source>
        <dbReference type="ARBA" id="ARBA00022777"/>
    </source>
</evidence>
<keyword evidence="1 7" id="KW-0723">Serine/threonine-protein kinase</keyword>
<sequence length="461" mass="52569">MAYVNTLDCVVTSTQNVPHVKLLEKVTIIDGESFALPPRYAPVRILGQGSFGVVCSAKDSETNEMVAIKKLKNLFIQSPKEDKQAQRVQQLRALRELNILKFCNHPNVIGLRDIILPEDTSFEDIYIVMECMAGDLRVVLNNKRKNIDNYHCRHFVHKVIQGLSYLHSANVLHRDVKPSNILLDATCNVKICDMGMAREVDPTGTRLSTNYVQSRYYRAPELLLDYPKITTASDMWAVGCVFAEILLRRPLFVGTSPVNQIEQIVSLLGTPDKSDIFGVKEGVEYITKMIPYTKGRGLKAILPRSSDVTIDLLSKLLHFNPNKRITAMEALQHPYFKDIYEPSNSNMSPVPFHLDERPIYNTNAIKNKILEVIRKHHKIIPETEPEKKTLDVPNVDFSGRRRSLSEVVKINFRDFFDEDTQPANESEIIKPTLKRSRSKCKLCKELRPESTYEGLVLEVFE</sequence>
<evidence type="ECO:0000256" key="5">
    <source>
        <dbReference type="ARBA" id="ARBA00022840"/>
    </source>
</evidence>
<evidence type="ECO:0000256" key="3">
    <source>
        <dbReference type="ARBA" id="ARBA00022741"/>
    </source>
</evidence>
<dbReference type="InterPro" id="IPR008271">
    <property type="entry name" value="Ser/Thr_kinase_AS"/>
</dbReference>
<reference evidence="9 10" key="1">
    <citation type="submission" date="2024-03" db="EMBL/GenBank/DDBJ databases">
        <title>The Acrasis kona genome and developmental transcriptomes reveal deep origins of eukaryotic multicellular pathways.</title>
        <authorList>
            <person name="Sheikh S."/>
            <person name="Fu C.-J."/>
            <person name="Brown M.W."/>
            <person name="Baldauf S.L."/>
        </authorList>
    </citation>
    <scope>NUCLEOTIDE SEQUENCE [LARGE SCALE GENOMIC DNA]</scope>
    <source>
        <strain evidence="9 10">ATCC MYA-3509</strain>
    </source>
</reference>
<dbReference type="InterPro" id="IPR000719">
    <property type="entry name" value="Prot_kinase_dom"/>
</dbReference>
<protein>
    <submittedName>
        <fullName evidence="9">Mitogen-activated protein kinase</fullName>
    </submittedName>
</protein>
<dbReference type="FunFam" id="1.10.510.10:FF:000624">
    <property type="entry name" value="Mitogen-activated protein kinase"/>
    <property type="match status" value="1"/>
</dbReference>
<dbReference type="InterPro" id="IPR017441">
    <property type="entry name" value="Protein_kinase_ATP_BS"/>
</dbReference>
<name>A0AAW2ZL33_9EUKA</name>
<dbReference type="SUPFAM" id="SSF56112">
    <property type="entry name" value="Protein kinase-like (PK-like)"/>
    <property type="match status" value="1"/>
</dbReference>
<gene>
    <name evidence="9" type="ORF">AKO1_005979</name>
</gene>
<evidence type="ECO:0000313" key="9">
    <source>
        <dbReference type="EMBL" id="KAL0489856.1"/>
    </source>
</evidence>
<dbReference type="FunFam" id="3.30.200.20:FF:000046">
    <property type="entry name" value="Mitogen-activated protein kinase"/>
    <property type="match status" value="1"/>
</dbReference>
<dbReference type="AlphaFoldDB" id="A0AAW2ZL33"/>
<keyword evidence="10" id="KW-1185">Reference proteome</keyword>
<evidence type="ECO:0000256" key="7">
    <source>
        <dbReference type="RuleBase" id="RU000304"/>
    </source>
</evidence>
<evidence type="ECO:0000256" key="2">
    <source>
        <dbReference type="ARBA" id="ARBA00022679"/>
    </source>
</evidence>
<keyword evidence="4 9" id="KW-0418">Kinase</keyword>
<keyword evidence="5 6" id="KW-0067">ATP-binding</keyword>
<dbReference type="InterPro" id="IPR011009">
    <property type="entry name" value="Kinase-like_dom_sf"/>
</dbReference>
<keyword evidence="2" id="KW-0808">Transferase</keyword>
<dbReference type="PROSITE" id="PS50011">
    <property type="entry name" value="PROTEIN_KINASE_DOM"/>
    <property type="match status" value="1"/>
</dbReference>
<dbReference type="PROSITE" id="PS00107">
    <property type="entry name" value="PROTEIN_KINASE_ATP"/>
    <property type="match status" value="1"/>
</dbReference>
<dbReference type="SMART" id="SM00220">
    <property type="entry name" value="S_TKc"/>
    <property type="match status" value="1"/>
</dbReference>
<comment type="caution">
    <text evidence="9">The sequence shown here is derived from an EMBL/GenBank/DDBJ whole genome shotgun (WGS) entry which is preliminary data.</text>
</comment>
<comment type="similarity">
    <text evidence="7">Belongs to the protein kinase superfamily.</text>
</comment>
<accession>A0AAW2ZL33</accession>
<dbReference type="Gene3D" id="3.30.200.20">
    <property type="entry name" value="Phosphorylase Kinase, domain 1"/>
    <property type="match status" value="1"/>
</dbReference>
<proteinExistence type="inferred from homology"/>
<keyword evidence="3 6" id="KW-0547">Nucleotide-binding</keyword>
<dbReference type="Gene3D" id="1.10.510.10">
    <property type="entry name" value="Transferase(Phosphotransferase) domain 1"/>
    <property type="match status" value="1"/>
</dbReference>
<dbReference type="EMBL" id="JAOPGA020001609">
    <property type="protein sequence ID" value="KAL0489856.1"/>
    <property type="molecule type" value="Genomic_DNA"/>
</dbReference>
<dbReference type="Pfam" id="PF00069">
    <property type="entry name" value="Pkinase"/>
    <property type="match status" value="1"/>
</dbReference>
<feature type="binding site" evidence="6">
    <location>
        <position position="70"/>
    </location>
    <ligand>
        <name>ATP</name>
        <dbReference type="ChEBI" id="CHEBI:30616"/>
    </ligand>
</feature>
<dbReference type="PROSITE" id="PS00108">
    <property type="entry name" value="PROTEIN_KINASE_ST"/>
    <property type="match status" value="1"/>
</dbReference>
<evidence type="ECO:0000259" key="8">
    <source>
        <dbReference type="PROSITE" id="PS50011"/>
    </source>
</evidence>
<dbReference type="PANTHER" id="PTHR24055">
    <property type="entry name" value="MITOGEN-ACTIVATED PROTEIN KINASE"/>
    <property type="match status" value="1"/>
</dbReference>
<organism evidence="9 10">
    <name type="scientific">Acrasis kona</name>
    <dbReference type="NCBI Taxonomy" id="1008807"/>
    <lineage>
        <taxon>Eukaryota</taxon>
        <taxon>Discoba</taxon>
        <taxon>Heterolobosea</taxon>
        <taxon>Tetramitia</taxon>
        <taxon>Eutetramitia</taxon>
        <taxon>Acrasidae</taxon>
        <taxon>Acrasis</taxon>
    </lineage>
</organism>
<dbReference type="GO" id="GO:0005524">
    <property type="term" value="F:ATP binding"/>
    <property type="evidence" value="ECO:0007669"/>
    <property type="project" value="UniProtKB-UniRule"/>
</dbReference>
<dbReference type="GO" id="GO:0004674">
    <property type="term" value="F:protein serine/threonine kinase activity"/>
    <property type="evidence" value="ECO:0007669"/>
    <property type="project" value="UniProtKB-KW"/>
</dbReference>
<dbReference type="InterPro" id="IPR050117">
    <property type="entry name" value="MAPK"/>
</dbReference>
<evidence type="ECO:0000313" key="10">
    <source>
        <dbReference type="Proteomes" id="UP001431209"/>
    </source>
</evidence>
<evidence type="ECO:0000256" key="1">
    <source>
        <dbReference type="ARBA" id="ARBA00022527"/>
    </source>
</evidence>
<evidence type="ECO:0000256" key="6">
    <source>
        <dbReference type="PROSITE-ProRule" id="PRU10141"/>
    </source>
</evidence>